<accession>A0A3N6X6M7</accession>
<evidence type="ECO:0000313" key="2">
    <source>
        <dbReference type="EMBL" id="RQN09765.1"/>
    </source>
</evidence>
<dbReference type="Proteomes" id="UP000275225">
    <property type="component" value="Unassembled WGS sequence"/>
</dbReference>
<dbReference type="OrthoDB" id="9801244at2"/>
<comment type="caution">
    <text evidence="2">The sequence shown here is derived from an EMBL/GenBank/DDBJ whole genome shotgun (WGS) entry which is preliminary data.</text>
</comment>
<evidence type="ECO:0000313" key="3">
    <source>
        <dbReference type="Proteomes" id="UP000275225"/>
    </source>
</evidence>
<keyword evidence="1" id="KW-1133">Transmembrane helix</keyword>
<dbReference type="RefSeq" id="WP_124235620.1">
    <property type="nucleotide sequence ID" value="NZ_JBHUFI010000006.1"/>
</dbReference>
<dbReference type="AlphaFoldDB" id="A0A3N6X6M7"/>
<evidence type="ECO:0000256" key="1">
    <source>
        <dbReference type="SAM" id="Phobius"/>
    </source>
</evidence>
<keyword evidence="1" id="KW-0472">Membrane</keyword>
<evidence type="ECO:0008006" key="4">
    <source>
        <dbReference type="Google" id="ProtNLM"/>
    </source>
</evidence>
<gene>
    <name evidence="2" type="ORF">EHW97_02700</name>
</gene>
<proteinExistence type="predicted"/>
<feature type="transmembrane region" description="Helical" evidence="1">
    <location>
        <begin position="268"/>
        <end position="291"/>
    </location>
</feature>
<keyword evidence="1" id="KW-0812">Transmembrane</keyword>
<keyword evidence="3" id="KW-1185">Reference proteome</keyword>
<dbReference type="SUPFAM" id="SSF101898">
    <property type="entry name" value="NHL repeat"/>
    <property type="match status" value="1"/>
</dbReference>
<dbReference type="EMBL" id="RQJX01000002">
    <property type="protein sequence ID" value="RQN09765.1"/>
    <property type="molecule type" value="Genomic_DNA"/>
</dbReference>
<protein>
    <recommendedName>
        <fullName evidence="4">WD40 repeat domain-containing protein</fullName>
    </recommendedName>
</protein>
<sequence>MNPRHRRMLIPGLLIALLVIVAVASLTGRADASEPVSTIGDPRITESSGLAVSAAHDDLAYTLNDSGHEPLVFAVRISTGDTVGVTRLAGVDVVDPEAIALHAGRLWVADTGDNAATRNDIALLAFDEPGPGDHVVRPDRHPVRLEESADVEALLIQPRDGSIFLVTKSIGAADVYRADATTPLNFQRTDLVAPPVVTDGAFAPDGSSIALVSYLGIHVLDPVSWEVRASLPLPPLEQAESLAFVDPGTVLVGSEGSDSPLFAVALPAAPIAVAAFAAMPAAGLALVLALFRSLSLR</sequence>
<reference evidence="2 3" key="1">
    <citation type="submission" date="2018-11" db="EMBL/GenBank/DDBJ databases">
        <authorList>
            <person name="Li F."/>
        </authorList>
    </citation>
    <scope>NUCLEOTIDE SEQUENCE [LARGE SCALE GENOMIC DNA]</scope>
    <source>
        <strain evidence="2 3">YS17T</strain>
    </source>
</reference>
<organism evidence="2 3">
    <name type="scientific">Aeromicrobium camelliae</name>
    <dbReference type="NCBI Taxonomy" id="1538144"/>
    <lineage>
        <taxon>Bacteria</taxon>
        <taxon>Bacillati</taxon>
        <taxon>Actinomycetota</taxon>
        <taxon>Actinomycetes</taxon>
        <taxon>Propionibacteriales</taxon>
        <taxon>Nocardioidaceae</taxon>
        <taxon>Aeromicrobium</taxon>
    </lineage>
</organism>
<name>A0A3N6X6M7_9ACTN</name>